<evidence type="ECO:0008006" key="6">
    <source>
        <dbReference type="Google" id="ProtNLM"/>
    </source>
</evidence>
<evidence type="ECO:0000256" key="2">
    <source>
        <dbReference type="ARBA" id="ARBA00023172"/>
    </source>
</evidence>
<evidence type="ECO:0000313" key="5">
    <source>
        <dbReference type="Proteomes" id="UP000279275"/>
    </source>
</evidence>
<accession>A0A3M2LDD0</accession>
<reference evidence="4 5" key="1">
    <citation type="submission" date="2018-10" db="EMBL/GenBank/DDBJ databases">
        <title>Isolation from cow dung.</title>
        <authorList>
            <person name="Ling L."/>
        </authorList>
    </citation>
    <scope>NUCLEOTIDE SEQUENCE [LARGE SCALE GENOMIC DNA]</scope>
    <source>
        <strain evidence="4 5">NEAU-LL90</strain>
    </source>
</reference>
<dbReference type="InterPro" id="IPR011010">
    <property type="entry name" value="DNA_brk_join_enz"/>
</dbReference>
<comment type="caution">
    <text evidence="4">The sequence shown here is derived from an EMBL/GenBank/DDBJ whole genome shotgun (WGS) entry which is preliminary data.</text>
</comment>
<evidence type="ECO:0000256" key="3">
    <source>
        <dbReference type="SAM" id="MobiDB-lite"/>
    </source>
</evidence>
<dbReference type="Proteomes" id="UP000279275">
    <property type="component" value="Unassembled WGS sequence"/>
</dbReference>
<dbReference type="GO" id="GO:0003677">
    <property type="term" value="F:DNA binding"/>
    <property type="evidence" value="ECO:0007669"/>
    <property type="project" value="UniProtKB-KW"/>
</dbReference>
<sequence length="433" mass="48197">MRLNGKTEPMQGTGATRTAARDAYFENAEKRKSVRRSEVNDYTTDSKFRVVIDAWHTRQLKKNPRNRDQGSLEIYFSEVFHSKDPRAPKDVIKIEDLADFSIREMTAPRLIAHVDAILDLGFRVKAQRHRLLLIEIMAIPKQWGLIDTNPAEAIEEIRDKPAAPRGLTADELSRLRAQLQRWVAGEPIPGTPAGRMSDRDKTIPDLFEVGLALTCRPGEILGLVWDEPGREDGVSGGIDLDAVDENGDPAPYAWVTGIAKQVRGQSITRQPHTKTGEDGIRCMPIPEWALPVFRRLQDEHLARKTPNPLNLVFPSREGTLRYLNNVRRAWNNARGTEFEWVTLGTTRKTGAGTVMAELGSKATAEQLGHTSEKNVKYYAKAPARIVPRANAKALSSLAPKPAPEPVRAAPADPDPARGYAPEIPGKRRKSKGR</sequence>
<dbReference type="InterPro" id="IPR013762">
    <property type="entry name" value="Integrase-like_cat_sf"/>
</dbReference>
<organism evidence="4 5">
    <name type="scientific">Nocardia stercoris</name>
    <dbReference type="NCBI Taxonomy" id="2483361"/>
    <lineage>
        <taxon>Bacteria</taxon>
        <taxon>Bacillati</taxon>
        <taxon>Actinomycetota</taxon>
        <taxon>Actinomycetes</taxon>
        <taxon>Mycobacteriales</taxon>
        <taxon>Nocardiaceae</taxon>
        <taxon>Nocardia</taxon>
    </lineage>
</organism>
<keyword evidence="5" id="KW-1185">Reference proteome</keyword>
<protein>
    <recommendedName>
        <fullName evidence="6">Tyr recombinase domain-containing protein</fullName>
    </recommendedName>
</protein>
<dbReference type="SUPFAM" id="SSF56349">
    <property type="entry name" value="DNA breaking-rejoining enzymes"/>
    <property type="match status" value="1"/>
</dbReference>
<name>A0A3M2LDD0_9NOCA</name>
<dbReference type="AlphaFoldDB" id="A0A3M2LDD0"/>
<feature type="region of interest" description="Disordered" evidence="3">
    <location>
        <begin position="392"/>
        <end position="433"/>
    </location>
</feature>
<dbReference type="GO" id="GO:0006310">
    <property type="term" value="P:DNA recombination"/>
    <property type="evidence" value="ECO:0007669"/>
    <property type="project" value="UniProtKB-KW"/>
</dbReference>
<keyword evidence="1" id="KW-0238">DNA-binding</keyword>
<evidence type="ECO:0000256" key="1">
    <source>
        <dbReference type="ARBA" id="ARBA00023125"/>
    </source>
</evidence>
<dbReference type="Gene3D" id="1.10.443.10">
    <property type="entry name" value="Intergrase catalytic core"/>
    <property type="match status" value="1"/>
</dbReference>
<proteinExistence type="predicted"/>
<gene>
    <name evidence="4" type="ORF">EBN03_12080</name>
</gene>
<feature type="compositionally biased region" description="Low complexity" evidence="3">
    <location>
        <begin position="405"/>
        <end position="421"/>
    </location>
</feature>
<keyword evidence="2" id="KW-0233">DNA recombination</keyword>
<dbReference type="GO" id="GO:0015074">
    <property type="term" value="P:DNA integration"/>
    <property type="evidence" value="ECO:0007669"/>
    <property type="project" value="InterPro"/>
</dbReference>
<feature type="region of interest" description="Disordered" evidence="3">
    <location>
        <begin position="1"/>
        <end position="24"/>
    </location>
</feature>
<dbReference type="EMBL" id="RFFH01000004">
    <property type="protein sequence ID" value="RMI32698.1"/>
    <property type="molecule type" value="Genomic_DNA"/>
</dbReference>
<evidence type="ECO:0000313" key="4">
    <source>
        <dbReference type="EMBL" id="RMI32698.1"/>
    </source>
</evidence>
<dbReference type="Gene3D" id="1.10.150.130">
    <property type="match status" value="1"/>
</dbReference>
<dbReference type="InterPro" id="IPR010998">
    <property type="entry name" value="Integrase_recombinase_N"/>
</dbReference>